<evidence type="ECO:0000313" key="2">
    <source>
        <dbReference type="EMBL" id="KHL00271.1"/>
    </source>
</evidence>
<dbReference type="PROSITE" id="PS50293">
    <property type="entry name" value="TPR_REGION"/>
    <property type="match status" value="1"/>
</dbReference>
<dbReference type="SUPFAM" id="SSF48452">
    <property type="entry name" value="TPR-like"/>
    <property type="match status" value="3"/>
</dbReference>
<dbReference type="Pfam" id="PF00515">
    <property type="entry name" value="TPR_1"/>
    <property type="match status" value="1"/>
</dbReference>
<feature type="repeat" description="TPR" evidence="1">
    <location>
        <begin position="439"/>
        <end position="472"/>
    </location>
</feature>
<organism evidence="2 3">
    <name type="scientific">Sinomonas humi</name>
    <dbReference type="NCBI Taxonomy" id="1338436"/>
    <lineage>
        <taxon>Bacteria</taxon>
        <taxon>Bacillati</taxon>
        <taxon>Actinomycetota</taxon>
        <taxon>Actinomycetes</taxon>
        <taxon>Micrococcales</taxon>
        <taxon>Micrococcaceae</taxon>
        <taxon>Sinomonas</taxon>
    </lineage>
</organism>
<dbReference type="Pfam" id="PF13174">
    <property type="entry name" value="TPR_6"/>
    <property type="match status" value="1"/>
</dbReference>
<evidence type="ECO:0000313" key="3">
    <source>
        <dbReference type="Proteomes" id="UP000030982"/>
    </source>
</evidence>
<accession>A0A0B2AEW2</accession>
<evidence type="ECO:0000256" key="1">
    <source>
        <dbReference type="PROSITE-ProRule" id="PRU00339"/>
    </source>
</evidence>
<dbReference type="PANTHER" id="PTHR10098">
    <property type="entry name" value="RAPSYN-RELATED"/>
    <property type="match status" value="1"/>
</dbReference>
<name>A0A0B2AEW2_9MICC</name>
<dbReference type="PROSITE" id="PS50005">
    <property type="entry name" value="TPR"/>
    <property type="match status" value="1"/>
</dbReference>
<evidence type="ECO:0008006" key="4">
    <source>
        <dbReference type="Google" id="ProtNLM"/>
    </source>
</evidence>
<dbReference type="InterPro" id="IPR019734">
    <property type="entry name" value="TPR_rpt"/>
</dbReference>
<keyword evidence="3" id="KW-1185">Reference proteome</keyword>
<dbReference type="SMART" id="SM00028">
    <property type="entry name" value="TPR"/>
    <property type="match status" value="5"/>
</dbReference>
<comment type="caution">
    <text evidence="2">The sequence shown here is derived from an EMBL/GenBank/DDBJ whole genome shotgun (WGS) entry which is preliminary data.</text>
</comment>
<dbReference type="STRING" id="1338436.LK10_20600"/>
<dbReference type="RefSeq" id="WP_043128206.1">
    <property type="nucleotide sequence ID" value="NZ_JTDL01000154.1"/>
</dbReference>
<dbReference type="Proteomes" id="UP000030982">
    <property type="component" value="Unassembled WGS sequence"/>
</dbReference>
<keyword evidence="1" id="KW-0802">TPR repeat</keyword>
<dbReference type="InterPro" id="IPR011990">
    <property type="entry name" value="TPR-like_helical_dom_sf"/>
</dbReference>
<dbReference type="EMBL" id="JTDL01000154">
    <property type="protein sequence ID" value="KHL00271.1"/>
    <property type="molecule type" value="Genomic_DNA"/>
</dbReference>
<dbReference type="Pfam" id="PF13432">
    <property type="entry name" value="TPR_16"/>
    <property type="match status" value="1"/>
</dbReference>
<proteinExistence type="predicted"/>
<dbReference type="Pfam" id="PF14938">
    <property type="entry name" value="SNAP"/>
    <property type="match status" value="1"/>
</dbReference>
<dbReference type="OrthoDB" id="127785at2"/>
<sequence>MTEPMEMDPEDAAIISLCDLLQAATLGRADSAMTLARLDEIEESAAAGGTGQVSRLLCGFIRMRCSEEAGLEATTGLGAASSPETASAPAWARLTEAAVAPDMPTSLTAQSRMLSEVSDTLLSSGHLIPALHARSSAAALLESIGDVAGSAAVHSRLGETLMAAGAVGPAQKEFARAVMSFAGTKISAQADFLVRNLLNWGRCLSIQGEHEHAEPEYRGALLMMSNMGVLNSEAAEAHLLLADSLRQQGKTEEAVPEYKAALGLFSQYPPRSRGQQVAGLLGLSECHAATDHIAQSIMRMTEALALIGSEETAMLASVNLRLGLAHSKSGSTEQALGHFLTAGGQYADIGDAQAAAAAWRQSSVAFRRLDRIPEARDANLIAWQLLAESGPNGNPGLLMEVALAASRSLIEADRETQAEAPARAAIQAAQTAGAAVGEADAYISLGQALQAQNRHPEAIGCYKRALELGPSVRLIEVAGTSFLKLGRLAEAGRAFAQGAQHAEDNGDQDGAGGMHFRAGLALRFTDQQESERHLRAAAESAAALGNDNRAGLALTSLAETLKQLNRNVEAEDAYRQAHSAWERLGDAPKALMNLSKAGDAVRFQGRHGDAVAVYEEVLGRGAEAEWGTVADARFGMGVSLYHLGRYEEAEASFRLALAQYTGHESQANAAVALEWIADTFQ</sequence>
<dbReference type="AlphaFoldDB" id="A0A0B2AEW2"/>
<gene>
    <name evidence="2" type="ORF">LK10_20600</name>
</gene>
<feature type="non-terminal residue" evidence="2">
    <location>
        <position position="681"/>
    </location>
</feature>
<dbReference type="Gene3D" id="1.25.40.10">
    <property type="entry name" value="Tetratricopeptide repeat domain"/>
    <property type="match status" value="3"/>
</dbReference>
<reference evidence="2 3" key="1">
    <citation type="submission" date="2014-09" db="EMBL/GenBank/DDBJ databases">
        <title>Genome sequence of Sinomonas sp. MUSC 117.</title>
        <authorList>
            <person name="Lee L.-H."/>
        </authorList>
    </citation>
    <scope>NUCLEOTIDE SEQUENCE [LARGE SCALE GENOMIC DNA]</scope>
    <source>
        <strain evidence="2 3">MUSC 117</strain>
    </source>
</reference>
<protein>
    <recommendedName>
        <fullName evidence="4">MalT-like TPR region domain-containing protein</fullName>
    </recommendedName>
</protein>
<dbReference type="PANTHER" id="PTHR10098:SF108">
    <property type="entry name" value="TETRATRICOPEPTIDE REPEAT PROTEIN 28"/>
    <property type="match status" value="1"/>
</dbReference>